<evidence type="ECO:0000313" key="2">
    <source>
        <dbReference type="EMBL" id="RVW34502.1"/>
    </source>
</evidence>
<reference evidence="2 3" key="1">
    <citation type="journal article" date="2018" name="PLoS Genet.">
        <title>Population sequencing reveals clonal diversity and ancestral inbreeding in the grapevine cultivar Chardonnay.</title>
        <authorList>
            <person name="Roach M.J."/>
            <person name="Johnson D.L."/>
            <person name="Bohlmann J."/>
            <person name="van Vuuren H.J."/>
            <person name="Jones S.J."/>
            <person name="Pretorius I.S."/>
            <person name="Schmidt S.A."/>
            <person name="Borneman A.R."/>
        </authorList>
    </citation>
    <scope>NUCLEOTIDE SEQUENCE [LARGE SCALE GENOMIC DNA]</scope>
    <source>
        <strain evidence="3">cv. Chardonnay</strain>
        <tissue evidence="2">Leaf</tissue>
    </source>
</reference>
<feature type="signal peptide" evidence="1">
    <location>
        <begin position="1"/>
        <end position="32"/>
    </location>
</feature>
<organism evidence="2 3">
    <name type="scientific">Vitis vinifera</name>
    <name type="common">Grape</name>
    <dbReference type="NCBI Taxonomy" id="29760"/>
    <lineage>
        <taxon>Eukaryota</taxon>
        <taxon>Viridiplantae</taxon>
        <taxon>Streptophyta</taxon>
        <taxon>Embryophyta</taxon>
        <taxon>Tracheophyta</taxon>
        <taxon>Spermatophyta</taxon>
        <taxon>Magnoliopsida</taxon>
        <taxon>eudicotyledons</taxon>
        <taxon>Gunneridae</taxon>
        <taxon>Pentapetalae</taxon>
        <taxon>rosids</taxon>
        <taxon>Vitales</taxon>
        <taxon>Vitaceae</taxon>
        <taxon>Viteae</taxon>
        <taxon>Vitis</taxon>
    </lineage>
</organism>
<evidence type="ECO:0000256" key="1">
    <source>
        <dbReference type="SAM" id="SignalP"/>
    </source>
</evidence>
<keyword evidence="1" id="KW-0732">Signal</keyword>
<sequence length="117" mass="13446">MMMTIFRPYFCSFWLSIECCMVYLFDLRGLDAEVEYILGPCLKAEDWELMFSFPVVHVNPGLDGVVICECINRLEDDKGFIPEMGVEMDLASEVSKSPVPHMIIKALLWRNLGNVFD</sequence>
<accession>A0A438DGB5</accession>
<dbReference type="Proteomes" id="UP000288805">
    <property type="component" value="Unassembled WGS sequence"/>
</dbReference>
<comment type="caution">
    <text evidence="2">The sequence shown here is derived from an EMBL/GenBank/DDBJ whole genome shotgun (WGS) entry which is preliminary data.</text>
</comment>
<evidence type="ECO:0000313" key="3">
    <source>
        <dbReference type="Proteomes" id="UP000288805"/>
    </source>
</evidence>
<feature type="chain" id="PRO_5019541650" evidence="1">
    <location>
        <begin position="33"/>
        <end position="117"/>
    </location>
</feature>
<proteinExistence type="predicted"/>
<dbReference type="AlphaFoldDB" id="A0A438DGB5"/>
<name>A0A438DGB5_VITVI</name>
<dbReference type="EMBL" id="QGNW01001639">
    <property type="protein sequence ID" value="RVW34502.1"/>
    <property type="molecule type" value="Genomic_DNA"/>
</dbReference>
<gene>
    <name evidence="2" type="ORF">CK203_109540</name>
</gene>
<protein>
    <submittedName>
        <fullName evidence="2">Uncharacterized protein</fullName>
    </submittedName>
</protein>